<protein>
    <submittedName>
        <fullName evidence="1">Uncharacterized protein</fullName>
    </submittedName>
</protein>
<dbReference type="EMBL" id="BGPR01132074">
    <property type="protein sequence ID" value="GBN48209.1"/>
    <property type="molecule type" value="Genomic_DNA"/>
</dbReference>
<reference evidence="1 3" key="1">
    <citation type="journal article" date="2019" name="Sci. Rep.">
        <title>Orb-weaving spider Araneus ventricosus genome elucidates the spidroin gene catalogue.</title>
        <authorList>
            <person name="Kono N."/>
            <person name="Nakamura H."/>
            <person name="Ohtoshi R."/>
            <person name="Moran D.A.P."/>
            <person name="Shinohara A."/>
            <person name="Yoshida Y."/>
            <person name="Fujiwara M."/>
            <person name="Mori M."/>
            <person name="Tomita M."/>
            <person name="Arakawa K."/>
        </authorList>
    </citation>
    <scope>NUCLEOTIDE SEQUENCE [LARGE SCALE GENOMIC DNA]</scope>
</reference>
<gene>
    <name evidence="2" type="ORF">AVEN_116256_1</name>
    <name evidence="1" type="ORF">AVEN_16638_1</name>
</gene>
<proteinExistence type="predicted"/>
<dbReference type="Proteomes" id="UP000499080">
    <property type="component" value="Unassembled WGS sequence"/>
</dbReference>
<dbReference type="EMBL" id="BGPR01132067">
    <property type="protein sequence ID" value="GBN48188.1"/>
    <property type="molecule type" value="Genomic_DNA"/>
</dbReference>
<evidence type="ECO:0000313" key="1">
    <source>
        <dbReference type="EMBL" id="GBN48188.1"/>
    </source>
</evidence>
<sequence length="138" mass="15549">MHNLNLCLHCNNLISDKTKKWLPTSLFGHCLLNFFLPYMGINGQLVPTVTSFPYKLVLYVPSRGHATKQFSYIYVPFCSNKRVILEQPHNFEPRSDDAWSVSPSPNFRSTQAGGVGLRTWSPLAPGPRPYHQATTASL</sequence>
<evidence type="ECO:0000313" key="2">
    <source>
        <dbReference type="EMBL" id="GBN48209.1"/>
    </source>
</evidence>
<organism evidence="1 3">
    <name type="scientific">Araneus ventricosus</name>
    <name type="common">Orbweaver spider</name>
    <name type="synonym">Epeira ventricosa</name>
    <dbReference type="NCBI Taxonomy" id="182803"/>
    <lineage>
        <taxon>Eukaryota</taxon>
        <taxon>Metazoa</taxon>
        <taxon>Ecdysozoa</taxon>
        <taxon>Arthropoda</taxon>
        <taxon>Chelicerata</taxon>
        <taxon>Arachnida</taxon>
        <taxon>Araneae</taxon>
        <taxon>Araneomorphae</taxon>
        <taxon>Entelegynae</taxon>
        <taxon>Araneoidea</taxon>
        <taxon>Araneidae</taxon>
        <taxon>Araneus</taxon>
    </lineage>
</organism>
<name>A0A4Y2P8C1_ARAVE</name>
<accession>A0A4Y2P8C1</accession>
<dbReference type="AlphaFoldDB" id="A0A4Y2P8C1"/>
<comment type="caution">
    <text evidence="1">The sequence shown here is derived from an EMBL/GenBank/DDBJ whole genome shotgun (WGS) entry which is preliminary data.</text>
</comment>
<evidence type="ECO:0000313" key="3">
    <source>
        <dbReference type="Proteomes" id="UP000499080"/>
    </source>
</evidence>
<keyword evidence="3" id="KW-1185">Reference proteome</keyword>